<keyword evidence="2" id="KW-0238">DNA-binding</keyword>
<gene>
    <name evidence="2" type="ORF">FHS75_003520</name>
</gene>
<dbReference type="InterPro" id="IPR036930">
    <property type="entry name" value="WGR_dom_sf"/>
</dbReference>
<evidence type="ECO:0000313" key="2">
    <source>
        <dbReference type="EMBL" id="NYH97159.1"/>
    </source>
</evidence>
<evidence type="ECO:0000313" key="3">
    <source>
        <dbReference type="Proteomes" id="UP000522081"/>
    </source>
</evidence>
<dbReference type="Proteomes" id="UP000522081">
    <property type="component" value="Unassembled WGS sequence"/>
</dbReference>
<protein>
    <submittedName>
        <fullName evidence="2">Putative DNA-binding WGR domain protein</fullName>
    </submittedName>
</protein>
<dbReference type="GO" id="GO:0003677">
    <property type="term" value="F:DNA binding"/>
    <property type="evidence" value="ECO:0007669"/>
    <property type="project" value="UniProtKB-KW"/>
</dbReference>
<proteinExistence type="predicted"/>
<feature type="domain" description="WGR" evidence="1">
    <location>
        <begin position="13"/>
        <end position="69"/>
    </location>
</feature>
<accession>A0A7Z0BVD4</accession>
<evidence type="ECO:0000259" key="1">
    <source>
        <dbReference type="Pfam" id="PF05406"/>
    </source>
</evidence>
<dbReference type="RefSeq" id="WP_179408921.1">
    <property type="nucleotide sequence ID" value="NZ_BMGF01000018.1"/>
</dbReference>
<sequence>MNDLETDRNWHWQAVDSERNIARDYRLSFSRDLFGWYVVEQAWGRIGTEGQGKTLAFADATDALRHIAAVNARRMSARRRLGVAYREVPQSG</sequence>
<dbReference type="InterPro" id="IPR049809">
    <property type="entry name" value="YehF/YfeS-like_WGR"/>
</dbReference>
<name>A0A7Z0BVD4_9SPHN</name>
<reference evidence="2 3" key="1">
    <citation type="submission" date="2020-07" db="EMBL/GenBank/DDBJ databases">
        <title>Genomic Encyclopedia of Type Strains, Phase IV (KMG-IV): sequencing the most valuable type-strain genomes for metagenomic binning, comparative biology and taxonomic classification.</title>
        <authorList>
            <person name="Goeker M."/>
        </authorList>
    </citation>
    <scope>NUCLEOTIDE SEQUENCE [LARGE SCALE GENOMIC DNA]</scope>
    <source>
        <strain evidence="2 3">DSM 29043</strain>
    </source>
</reference>
<dbReference type="AlphaFoldDB" id="A0A7Z0BVD4"/>
<dbReference type="EMBL" id="JACBZF010000015">
    <property type="protein sequence ID" value="NYH97159.1"/>
    <property type="molecule type" value="Genomic_DNA"/>
</dbReference>
<dbReference type="SUPFAM" id="SSF142921">
    <property type="entry name" value="WGR domain-like"/>
    <property type="match status" value="1"/>
</dbReference>
<keyword evidence="3" id="KW-1185">Reference proteome</keyword>
<dbReference type="Pfam" id="PF05406">
    <property type="entry name" value="WGR"/>
    <property type="match status" value="1"/>
</dbReference>
<organism evidence="2 3">
    <name type="scientific">Novosphingobium marinum</name>
    <dbReference type="NCBI Taxonomy" id="1514948"/>
    <lineage>
        <taxon>Bacteria</taxon>
        <taxon>Pseudomonadati</taxon>
        <taxon>Pseudomonadota</taxon>
        <taxon>Alphaproteobacteria</taxon>
        <taxon>Sphingomonadales</taxon>
        <taxon>Sphingomonadaceae</taxon>
        <taxon>Novosphingobium</taxon>
    </lineage>
</organism>
<comment type="caution">
    <text evidence="2">The sequence shown here is derived from an EMBL/GenBank/DDBJ whole genome shotgun (WGS) entry which is preliminary data.</text>
</comment>
<dbReference type="InterPro" id="IPR008893">
    <property type="entry name" value="WGR_domain"/>
</dbReference>
<dbReference type="CDD" id="cd07996">
    <property type="entry name" value="WGR_MMR_like"/>
    <property type="match status" value="1"/>
</dbReference>